<evidence type="ECO:0000313" key="7">
    <source>
        <dbReference type="EMBL" id="MDT0379610.1"/>
    </source>
</evidence>
<accession>A0ABU2NRK0</accession>
<dbReference type="Pfam" id="PF13564">
    <property type="entry name" value="DoxX_2"/>
    <property type="match status" value="1"/>
</dbReference>
<keyword evidence="3 6" id="KW-1133">Transmembrane helix</keyword>
<feature type="compositionally biased region" description="Low complexity" evidence="5">
    <location>
        <begin position="1"/>
        <end position="30"/>
    </location>
</feature>
<evidence type="ECO:0000256" key="6">
    <source>
        <dbReference type="SAM" id="Phobius"/>
    </source>
</evidence>
<evidence type="ECO:0000256" key="1">
    <source>
        <dbReference type="ARBA" id="ARBA00004141"/>
    </source>
</evidence>
<feature type="transmembrane region" description="Helical" evidence="6">
    <location>
        <begin position="130"/>
        <end position="146"/>
    </location>
</feature>
<feature type="transmembrane region" description="Helical" evidence="6">
    <location>
        <begin position="105"/>
        <end position="124"/>
    </location>
</feature>
<comment type="subcellular location">
    <subcellularLocation>
        <location evidence="1">Membrane</location>
        <topology evidence="1">Multi-pass membrane protein</topology>
    </subcellularLocation>
</comment>
<feature type="region of interest" description="Disordered" evidence="5">
    <location>
        <begin position="1"/>
        <end position="37"/>
    </location>
</feature>
<gene>
    <name evidence="7" type="ORF">RM572_12620</name>
</gene>
<feature type="transmembrane region" description="Helical" evidence="6">
    <location>
        <begin position="76"/>
        <end position="98"/>
    </location>
</feature>
<keyword evidence="4 6" id="KW-0472">Membrane</keyword>
<dbReference type="Proteomes" id="UP001183414">
    <property type="component" value="Unassembled WGS sequence"/>
</dbReference>
<dbReference type="RefSeq" id="WP_311673405.1">
    <property type="nucleotide sequence ID" value="NZ_JAVREQ010000009.1"/>
</dbReference>
<comment type="caution">
    <text evidence="7">The sequence shown here is derived from an EMBL/GenBank/DDBJ whole genome shotgun (WGS) entry which is preliminary data.</text>
</comment>
<evidence type="ECO:0000256" key="5">
    <source>
        <dbReference type="SAM" id="MobiDB-lite"/>
    </source>
</evidence>
<keyword evidence="8" id="KW-1185">Reference proteome</keyword>
<evidence type="ECO:0000256" key="2">
    <source>
        <dbReference type="ARBA" id="ARBA00022692"/>
    </source>
</evidence>
<dbReference type="InterPro" id="IPR032808">
    <property type="entry name" value="DoxX"/>
</dbReference>
<evidence type="ECO:0000256" key="3">
    <source>
        <dbReference type="ARBA" id="ARBA00022989"/>
    </source>
</evidence>
<keyword evidence="2 6" id="KW-0812">Transmembrane</keyword>
<protein>
    <submittedName>
        <fullName evidence="7">DoxX family protein</fullName>
    </submittedName>
</protein>
<name>A0ABU2NRK0_9ACTN</name>
<proteinExistence type="predicted"/>
<evidence type="ECO:0000313" key="8">
    <source>
        <dbReference type="Proteomes" id="UP001183414"/>
    </source>
</evidence>
<dbReference type="EMBL" id="JAVREQ010000009">
    <property type="protein sequence ID" value="MDT0379610.1"/>
    <property type="molecule type" value="Genomic_DNA"/>
</dbReference>
<feature type="transmembrane region" description="Helical" evidence="6">
    <location>
        <begin position="42"/>
        <end position="64"/>
    </location>
</feature>
<reference evidence="8" key="1">
    <citation type="submission" date="2023-07" db="EMBL/GenBank/DDBJ databases">
        <title>30 novel species of actinomycetes from the DSMZ collection.</title>
        <authorList>
            <person name="Nouioui I."/>
        </authorList>
    </citation>
    <scope>NUCLEOTIDE SEQUENCE [LARGE SCALE GENOMIC DNA]</scope>
    <source>
        <strain evidence="8">DSM 42041</strain>
    </source>
</reference>
<sequence length="161" mass="16403">MTASTPDTATTTTAAATSATATRADATPSTLGSPPRSRKANVALWTLQIVTALLFVNGGVLKLGGLAGSPEAFAELGLGLPCMYLVGVAELAGGIGLLVPRMAGLAALCFVPMMAGAVVLELAVHGPAMAVPPLGALILVAVLARFRRDSTLRLLRTVRRR</sequence>
<evidence type="ECO:0000256" key="4">
    <source>
        <dbReference type="ARBA" id="ARBA00023136"/>
    </source>
</evidence>
<organism evidence="7 8">
    <name type="scientific">Streptomyces hazeniae</name>
    <dbReference type="NCBI Taxonomy" id="3075538"/>
    <lineage>
        <taxon>Bacteria</taxon>
        <taxon>Bacillati</taxon>
        <taxon>Actinomycetota</taxon>
        <taxon>Actinomycetes</taxon>
        <taxon>Kitasatosporales</taxon>
        <taxon>Streptomycetaceae</taxon>
        <taxon>Streptomyces</taxon>
    </lineage>
</organism>